<dbReference type="EMBL" id="LCAB01000011">
    <property type="protein sequence ID" value="KKR82584.1"/>
    <property type="molecule type" value="Genomic_DNA"/>
</dbReference>
<keyword evidence="1" id="KW-0812">Transmembrane</keyword>
<name>A0A0G0U0C9_9BACT</name>
<reference evidence="2 3" key="1">
    <citation type="journal article" date="2015" name="Nature">
        <title>rRNA introns, odd ribosomes, and small enigmatic genomes across a large radiation of phyla.</title>
        <authorList>
            <person name="Brown C.T."/>
            <person name="Hug L.A."/>
            <person name="Thomas B.C."/>
            <person name="Sharon I."/>
            <person name="Castelle C.J."/>
            <person name="Singh A."/>
            <person name="Wilkins M.J."/>
            <person name="Williams K.H."/>
            <person name="Banfield J.F."/>
        </authorList>
    </citation>
    <scope>NUCLEOTIDE SEQUENCE [LARGE SCALE GENOMIC DNA]</scope>
</reference>
<keyword evidence="1" id="KW-1133">Transmembrane helix</keyword>
<proteinExistence type="predicted"/>
<evidence type="ECO:0000313" key="2">
    <source>
        <dbReference type="EMBL" id="KKR82584.1"/>
    </source>
</evidence>
<sequence>MKRVNRLKIPEIDLMTVIFFTVPIFIFTLFAYRFSPQIQFQIFTLAAIIYVIVALVHHHKDKSLTLEIIIEYVLIAALALIILQGLLF</sequence>
<organism evidence="2 3">
    <name type="scientific">Candidatus Daviesbacteria bacterium GW2011_GWA2_40_9</name>
    <dbReference type="NCBI Taxonomy" id="1618424"/>
    <lineage>
        <taxon>Bacteria</taxon>
        <taxon>Candidatus Daviesiibacteriota</taxon>
    </lineage>
</organism>
<feature type="transmembrane region" description="Helical" evidence="1">
    <location>
        <begin position="68"/>
        <end position="87"/>
    </location>
</feature>
<dbReference type="Proteomes" id="UP000034601">
    <property type="component" value="Unassembled WGS sequence"/>
</dbReference>
<accession>A0A0G0U0C9</accession>
<feature type="transmembrane region" description="Helical" evidence="1">
    <location>
        <begin position="38"/>
        <end position="56"/>
    </location>
</feature>
<gene>
    <name evidence="2" type="ORF">UU29_C0011G0031</name>
</gene>
<evidence type="ECO:0000256" key="1">
    <source>
        <dbReference type="SAM" id="Phobius"/>
    </source>
</evidence>
<feature type="transmembrane region" description="Helical" evidence="1">
    <location>
        <begin position="12"/>
        <end position="32"/>
    </location>
</feature>
<protein>
    <submittedName>
        <fullName evidence="2">Uncharacterized protein</fullName>
    </submittedName>
</protein>
<evidence type="ECO:0000313" key="3">
    <source>
        <dbReference type="Proteomes" id="UP000034601"/>
    </source>
</evidence>
<keyword evidence="1" id="KW-0472">Membrane</keyword>
<comment type="caution">
    <text evidence="2">The sequence shown here is derived from an EMBL/GenBank/DDBJ whole genome shotgun (WGS) entry which is preliminary data.</text>
</comment>
<dbReference type="AlphaFoldDB" id="A0A0G0U0C9"/>